<evidence type="ECO:0000256" key="7">
    <source>
        <dbReference type="PIRSR" id="PIRSR001480-1"/>
    </source>
</evidence>
<dbReference type="GO" id="GO:0005829">
    <property type="term" value="C:cytosol"/>
    <property type="evidence" value="ECO:0007669"/>
    <property type="project" value="TreeGrafter"/>
</dbReference>
<organism evidence="10 11">
    <name type="scientific">Actinobacillus lignieresii</name>
    <dbReference type="NCBI Taxonomy" id="720"/>
    <lineage>
        <taxon>Bacteria</taxon>
        <taxon>Pseudomonadati</taxon>
        <taxon>Pseudomonadota</taxon>
        <taxon>Gammaproteobacteria</taxon>
        <taxon>Pasteurellales</taxon>
        <taxon>Pasteurellaceae</taxon>
        <taxon>Actinobacillus</taxon>
    </lineage>
</organism>
<reference evidence="10 11" key="1">
    <citation type="submission" date="2018-06" db="EMBL/GenBank/DDBJ databases">
        <authorList>
            <consortium name="Pathogen Informatics"/>
            <person name="Doyle S."/>
        </authorList>
    </citation>
    <scope>NUCLEOTIDE SEQUENCE [LARGE SCALE GENOMIC DNA]</scope>
    <source>
        <strain evidence="10 11">NCTC4191</strain>
    </source>
</reference>
<evidence type="ECO:0000256" key="6">
    <source>
        <dbReference type="ARBA" id="ARBA00023235"/>
    </source>
</evidence>
<feature type="binding site" evidence="8">
    <location>
        <position position="97"/>
    </location>
    <ligand>
        <name>Zn(2+)</name>
        <dbReference type="ChEBI" id="CHEBI:29105"/>
    </ligand>
</feature>
<protein>
    <recommendedName>
        <fullName evidence="3">mannose-6-phosphate isomerase</fullName>
        <ecNumber evidence="3">5.3.1.8</ecNumber>
    </recommendedName>
</protein>
<keyword evidence="4 8" id="KW-0479">Metal-binding</keyword>
<evidence type="ECO:0000313" key="10">
    <source>
        <dbReference type="EMBL" id="SUT94217.1"/>
    </source>
</evidence>
<dbReference type="InterPro" id="IPR016305">
    <property type="entry name" value="Mannose-6-P_Isomerase"/>
</dbReference>
<dbReference type="InterPro" id="IPR018050">
    <property type="entry name" value="Pmannose_isomerase-type1_CS"/>
</dbReference>
<feature type="binding site" evidence="8">
    <location>
        <position position="263"/>
    </location>
    <ligand>
        <name>Zn(2+)</name>
        <dbReference type="ChEBI" id="CHEBI:29105"/>
    </ligand>
</feature>
<dbReference type="PIRSF" id="PIRSF001480">
    <property type="entry name" value="Mannose-6-phosphate_isomerase"/>
    <property type="match status" value="1"/>
</dbReference>
<dbReference type="InterPro" id="IPR014710">
    <property type="entry name" value="RmlC-like_jellyroll"/>
</dbReference>
<evidence type="ECO:0000256" key="1">
    <source>
        <dbReference type="ARBA" id="ARBA00000757"/>
    </source>
</evidence>
<dbReference type="PANTHER" id="PTHR10309:SF0">
    <property type="entry name" value="MANNOSE-6-PHOSPHATE ISOMERASE"/>
    <property type="match status" value="1"/>
</dbReference>
<dbReference type="InterPro" id="IPR001250">
    <property type="entry name" value="Man6P_Isoase-1"/>
</dbReference>
<evidence type="ECO:0000256" key="3">
    <source>
        <dbReference type="ARBA" id="ARBA00011956"/>
    </source>
</evidence>
<evidence type="ECO:0000259" key="9">
    <source>
        <dbReference type="Pfam" id="PF20511"/>
    </source>
</evidence>
<keyword evidence="11" id="KW-1185">Reference proteome</keyword>
<gene>
    <name evidence="10" type="primary">manA</name>
    <name evidence="10" type="ORF">NCTC4191_01530</name>
</gene>
<dbReference type="SUPFAM" id="SSF51182">
    <property type="entry name" value="RmlC-like cupins"/>
    <property type="match status" value="1"/>
</dbReference>
<dbReference type="NCBIfam" id="TIGR00218">
    <property type="entry name" value="manA"/>
    <property type="match status" value="1"/>
</dbReference>
<evidence type="ECO:0000256" key="5">
    <source>
        <dbReference type="ARBA" id="ARBA00022833"/>
    </source>
</evidence>
<name>A0A380U150_ACTLI</name>
<dbReference type="Pfam" id="PF20511">
    <property type="entry name" value="PMI_typeI_cat"/>
    <property type="match status" value="1"/>
</dbReference>
<feature type="binding site" evidence="8">
    <location>
        <position position="134"/>
    </location>
    <ligand>
        <name>Zn(2+)</name>
        <dbReference type="ChEBI" id="CHEBI:29105"/>
    </ligand>
</feature>
<dbReference type="PROSITE" id="PS00965">
    <property type="entry name" value="PMI_I_1"/>
    <property type="match status" value="1"/>
</dbReference>
<feature type="binding site" evidence="8">
    <location>
        <position position="99"/>
    </location>
    <ligand>
        <name>Zn(2+)</name>
        <dbReference type="ChEBI" id="CHEBI:29105"/>
    </ligand>
</feature>
<evidence type="ECO:0000313" key="11">
    <source>
        <dbReference type="Proteomes" id="UP000254253"/>
    </source>
</evidence>
<dbReference type="GO" id="GO:0005975">
    <property type="term" value="P:carbohydrate metabolic process"/>
    <property type="evidence" value="ECO:0007669"/>
    <property type="project" value="InterPro"/>
</dbReference>
<dbReference type="GO" id="GO:0009298">
    <property type="term" value="P:GDP-mannose biosynthetic process"/>
    <property type="evidence" value="ECO:0007669"/>
    <property type="project" value="InterPro"/>
</dbReference>
<dbReference type="Gene3D" id="1.10.441.10">
    <property type="entry name" value="Phosphomannose Isomerase, domain 2"/>
    <property type="match status" value="1"/>
</dbReference>
<dbReference type="EMBL" id="UFRN01000002">
    <property type="protein sequence ID" value="SUT94217.1"/>
    <property type="molecule type" value="Genomic_DNA"/>
</dbReference>
<keyword evidence="5 8" id="KW-0862">Zinc</keyword>
<comment type="cofactor">
    <cofactor evidence="8">
        <name>Zn(2+)</name>
        <dbReference type="ChEBI" id="CHEBI:29105"/>
    </cofactor>
    <text evidence="8">Binds 1 zinc ion per subunit.</text>
</comment>
<dbReference type="AlphaFoldDB" id="A0A380U150"/>
<evidence type="ECO:0000256" key="8">
    <source>
        <dbReference type="PIRSR" id="PIRSR001480-2"/>
    </source>
</evidence>
<feature type="domain" description="Phosphomannose isomerase type I catalytic" evidence="9">
    <location>
        <begin position="2"/>
        <end position="150"/>
    </location>
</feature>
<dbReference type="CDD" id="cd07011">
    <property type="entry name" value="cupin_PMI_type_I_N"/>
    <property type="match status" value="1"/>
</dbReference>
<dbReference type="RefSeq" id="WP_115590729.1">
    <property type="nucleotide sequence ID" value="NZ_UFRN01000002.1"/>
</dbReference>
<proteinExistence type="inferred from homology"/>
<comment type="catalytic activity">
    <reaction evidence="1">
        <text>D-mannose 6-phosphate = D-fructose 6-phosphate</text>
        <dbReference type="Rhea" id="RHEA:12356"/>
        <dbReference type="ChEBI" id="CHEBI:58735"/>
        <dbReference type="ChEBI" id="CHEBI:61527"/>
        <dbReference type="EC" id="5.3.1.8"/>
    </reaction>
</comment>
<dbReference type="PRINTS" id="PR00714">
    <property type="entry name" value="MAN6PISMRASE"/>
</dbReference>
<evidence type="ECO:0000256" key="2">
    <source>
        <dbReference type="ARBA" id="ARBA00010772"/>
    </source>
</evidence>
<keyword evidence="6 10" id="KW-0413">Isomerase</keyword>
<dbReference type="EC" id="5.3.1.8" evidence="3"/>
<sequence length="401" mass="45591">MIFKLKGKFQHYVWGGMNFIPNFLKLSDPDDKPYAEYWLGAHPVAPSEILFEQNWLPLDKVIETTPELLGEKIRTQFGDTLPYLLKILDIKQPLSIQVHPTKNEAEYGFEQENLRNIPLNAPNRIYKDANHKPEMMIALSDVWALHGFKPIIDIQAALQVHDSLKPIAQALEEKGLPLVYADIMQADKQQLAQWILPVVEAKRKEYQADKLKLDNPDYWVCYIVENMQSPIEEIDGGLICFYFFNIVHMKKGEGLYQGAGLPHAYLRGQNIELMANSDNVIRGGLTPKYIDVPALLHSIDYRPITPKIIPPYQENDGFIHLYPTPEAKDFALQHMQFNAFDEENFTADCASILLVMKGSIYIDLGEESIYLQQGEAIFIAAESQVEIIAESDGYAVIATVP</sequence>
<dbReference type="GO" id="GO:0008270">
    <property type="term" value="F:zinc ion binding"/>
    <property type="evidence" value="ECO:0007669"/>
    <property type="project" value="InterPro"/>
</dbReference>
<comment type="similarity">
    <text evidence="2">Belongs to the mannose-6-phosphate isomerase type 1 family.</text>
</comment>
<dbReference type="Proteomes" id="UP000254253">
    <property type="component" value="Unassembled WGS sequence"/>
</dbReference>
<evidence type="ECO:0000256" key="4">
    <source>
        <dbReference type="ARBA" id="ARBA00022723"/>
    </source>
</evidence>
<dbReference type="GO" id="GO:0004476">
    <property type="term" value="F:mannose-6-phosphate isomerase activity"/>
    <property type="evidence" value="ECO:0007669"/>
    <property type="project" value="UniProtKB-EC"/>
</dbReference>
<dbReference type="Gene3D" id="2.60.120.10">
    <property type="entry name" value="Jelly Rolls"/>
    <property type="match status" value="2"/>
</dbReference>
<dbReference type="PANTHER" id="PTHR10309">
    <property type="entry name" value="MANNOSE-6-PHOSPHATE ISOMERASE"/>
    <property type="match status" value="1"/>
</dbReference>
<dbReference type="InterPro" id="IPR046457">
    <property type="entry name" value="PMI_typeI_cat"/>
</dbReference>
<dbReference type="InterPro" id="IPR011051">
    <property type="entry name" value="RmlC_Cupin_sf"/>
</dbReference>
<accession>A0A380U150</accession>
<feature type="active site" evidence="7">
    <location>
        <position position="282"/>
    </location>
</feature>